<protein>
    <submittedName>
        <fullName evidence="1">Uncharacterized protein</fullName>
    </submittedName>
</protein>
<proteinExistence type="predicted"/>
<dbReference type="EMBL" id="CP000557">
    <property type="protein sequence ID" value="ABO65662.1"/>
    <property type="molecule type" value="Genomic_DNA"/>
</dbReference>
<dbReference type="AlphaFoldDB" id="A4IK08"/>
<reference evidence="1 2" key="1">
    <citation type="journal article" date="2007" name="Proc. Natl. Acad. Sci. U.S.A.">
        <title>Genome and proteome of long-chain alkane degrading Geobacillus thermodenitrificans NG80-2 isolated from a deep-subsurface oil reservoir.</title>
        <authorList>
            <person name="Feng L."/>
            <person name="Wang W."/>
            <person name="Cheng J."/>
            <person name="Ren Y."/>
            <person name="Zhao G."/>
            <person name="Gao C."/>
            <person name="Tang Y."/>
            <person name="Liu X."/>
            <person name="Han W."/>
            <person name="Peng X."/>
            <person name="Liu R."/>
            <person name="Wang L."/>
        </authorList>
    </citation>
    <scope>NUCLEOTIDE SEQUENCE [LARGE SCALE GENOMIC DNA]</scope>
    <source>
        <strain evidence="1 2">NG80-2</strain>
    </source>
</reference>
<evidence type="ECO:0000313" key="1">
    <source>
        <dbReference type="EMBL" id="ABO65662.1"/>
    </source>
</evidence>
<gene>
    <name evidence="1" type="ordered locus">GTNG_0278</name>
</gene>
<organism evidence="1 2">
    <name type="scientific">Geobacillus thermodenitrificans (strain NG80-2)</name>
    <dbReference type="NCBI Taxonomy" id="420246"/>
    <lineage>
        <taxon>Bacteria</taxon>
        <taxon>Bacillati</taxon>
        <taxon>Bacillota</taxon>
        <taxon>Bacilli</taxon>
        <taxon>Bacillales</taxon>
        <taxon>Anoxybacillaceae</taxon>
        <taxon>Geobacillus</taxon>
    </lineage>
</organism>
<sequence>MEVDDKRILLLSVLTWIFYFFSFPTTATDNRVSSLIAFTLYLLRQHSLRNMYLFFHDSPLFVRGHPFYSLFRSPHFAIGAPLLHTIANYVSKHPNNSRPRATSWPPAVWRCFIFLAMGCKLSAMTKASLASPLGRPVN</sequence>
<dbReference type="Proteomes" id="UP000001578">
    <property type="component" value="Chromosome"/>
</dbReference>
<name>A4IK08_GEOTN</name>
<evidence type="ECO:0000313" key="2">
    <source>
        <dbReference type="Proteomes" id="UP000001578"/>
    </source>
</evidence>
<dbReference type="KEGG" id="gtn:GTNG_0278"/>
<dbReference type="HOGENOM" id="CLU_1852326_0_0_9"/>
<accession>A4IK08</accession>